<evidence type="ECO:0000256" key="5">
    <source>
        <dbReference type="SAM" id="MobiDB-lite"/>
    </source>
</evidence>
<evidence type="ECO:0000313" key="6">
    <source>
        <dbReference type="EMBL" id="OHS97001.1"/>
    </source>
</evidence>
<feature type="repeat" description="ANK" evidence="4">
    <location>
        <begin position="160"/>
        <end position="192"/>
    </location>
</feature>
<evidence type="ECO:0000256" key="2">
    <source>
        <dbReference type="ARBA" id="ARBA00022737"/>
    </source>
</evidence>
<feature type="repeat" description="ANK" evidence="4">
    <location>
        <begin position="95"/>
        <end position="127"/>
    </location>
</feature>
<dbReference type="Proteomes" id="UP000179807">
    <property type="component" value="Unassembled WGS sequence"/>
</dbReference>
<dbReference type="RefSeq" id="XP_068350138.1">
    <property type="nucleotide sequence ID" value="XM_068511086.1"/>
</dbReference>
<feature type="compositionally biased region" description="Basic and acidic residues" evidence="5">
    <location>
        <begin position="253"/>
        <end position="262"/>
    </location>
</feature>
<dbReference type="EMBL" id="MLAK01001144">
    <property type="protein sequence ID" value="OHS97001.1"/>
    <property type="molecule type" value="Genomic_DNA"/>
</dbReference>
<evidence type="ECO:0000256" key="1">
    <source>
        <dbReference type="ARBA" id="ARBA00005949"/>
    </source>
</evidence>
<dbReference type="VEuPathDB" id="TrichDB:TRFO_36862"/>
<keyword evidence="3 4" id="KW-0040">ANK repeat</keyword>
<feature type="repeat" description="ANK" evidence="4">
    <location>
        <begin position="19"/>
        <end position="44"/>
    </location>
</feature>
<dbReference type="SMART" id="SM00248">
    <property type="entry name" value="ANK"/>
    <property type="match status" value="5"/>
</dbReference>
<comment type="caution">
    <text evidence="6">The sequence shown here is derived from an EMBL/GenBank/DDBJ whole genome shotgun (WGS) entry which is preliminary data.</text>
</comment>
<feature type="compositionally biased region" description="Basic and acidic residues" evidence="5">
    <location>
        <begin position="311"/>
        <end position="324"/>
    </location>
</feature>
<dbReference type="GO" id="GO:0045732">
    <property type="term" value="P:positive regulation of protein catabolic process"/>
    <property type="evidence" value="ECO:0007669"/>
    <property type="project" value="TreeGrafter"/>
</dbReference>
<dbReference type="GO" id="GO:0016567">
    <property type="term" value="P:protein ubiquitination"/>
    <property type="evidence" value="ECO:0007669"/>
    <property type="project" value="TreeGrafter"/>
</dbReference>
<dbReference type="PROSITE" id="PS50297">
    <property type="entry name" value="ANK_REP_REGION"/>
    <property type="match status" value="4"/>
</dbReference>
<organism evidence="6 7">
    <name type="scientific">Tritrichomonas foetus</name>
    <dbReference type="NCBI Taxonomy" id="1144522"/>
    <lineage>
        <taxon>Eukaryota</taxon>
        <taxon>Metamonada</taxon>
        <taxon>Parabasalia</taxon>
        <taxon>Tritrichomonadida</taxon>
        <taxon>Tritrichomonadidae</taxon>
        <taxon>Tritrichomonas</taxon>
    </lineage>
</organism>
<feature type="repeat" description="ANK" evidence="4">
    <location>
        <begin position="62"/>
        <end position="94"/>
    </location>
</feature>
<dbReference type="GeneID" id="94845790"/>
<accession>A0A1J4JEC3</accession>
<feature type="region of interest" description="Disordered" evidence="5">
    <location>
        <begin position="253"/>
        <end position="324"/>
    </location>
</feature>
<evidence type="ECO:0000256" key="4">
    <source>
        <dbReference type="PROSITE-ProRule" id="PRU00023"/>
    </source>
</evidence>
<protein>
    <submittedName>
        <fullName evidence="6">Uncharacterized protein</fullName>
    </submittedName>
</protein>
<name>A0A1J4JEC3_9EUKA</name>
<proteinExistence type="inferred from homology"/>
<gene>
    <name evidence="6" type="ORF">TRFO_36862</name>
</gene>
<reference evidence="6" key="1">
    <citation type="submission" date="2016-10" db="EMBL/GenBank/DDBJ databases">
        <authorList>
            <person name="Benchimol M."/>
            <person name="Almeida L.G."/>
            <person name="Vasconcelos A.T."/>
            <person name="Perreira-Neves A."/>
            <person name="Rosa I.A."/>
            <person name="Tasca T."/>
            <person name="Bogo M.R."/>
            <person name="de Souza W."/>
        </authorList>
    </citation>
    <scope>NUCLEOTIDE SEQUENCE [LARGE SCALE GENOMIC DNA]</scope>
    <source>
        <strain evidence="6">K</strain>
    </source>
</reference>
<evidence type="ECO:0000256" key="3">
    <source>
        <dbReference type="ARBA" id="ARBA00023043"/>
    </source>
</evidence>
<feature type="repeat" description="ANK" evidence="4">
    <location>
        <begin position="193"/>
        <end position="225"/>
    </location>
</feature>
<dbReference type="SUPFAM" id="SSF48403">
    <property type="entry name" value="Ankyrin repeat"/>
    <property type="match status" value="1"/>
</dbReference>
<dbReference type="Pfam" id="PF12796">
    <property type="entry name" value="Ank_2"/>
    <property type="match status" value="3"/>
</dbReference>
<comment type="similarity">
    <text evidence="1">Belongs to the ankyrin SOCS box (ASB) family.</text>
</comment>
<keyword evidence="2" id="KW-0677">Repeat</keyword>
<dbReference type="InterPro" id="IPR051573">
    <property type="entry name" value="Ankyrin-SOCS_box_domain"/>
</dbReference>
<dbReference type="InterPro" id="IPR036770">
    <property type="entry name" value="Ankyrin_rpt-contain_sf"/>
</dbReference>
<dbReference type="Gene3D" id="1.25.40.20">
    <property type="entry name" value="Ankyrin repeat-containing domain"/>
    <property type="match status" value="3"/>
</dbReference>
<dbReference type="PANTHER" id="PTHR24136:SF15">
    <property type="entry name" value="ANK_REP_REGION DOMAIN-CONTAINING PROTEIN"/>
    <property type="match status" value="1"/>
</dbReference>
<evidence type="ECO:0000313" key="7">
    <source>
        <dbReference type="Proteomes" id="UP000179807"/>
    </source>
</evidence>
<dbReference type="InterPro" id="IPR002110">
    <property type="entry name" value="Ankyrin_rpt"/>
</dbReference>
<feature type="compositionally biased region" description="Polar residues" evidence="5">
    <location>
        <begin position="276"/>
        <end position="310"/>
    </location>
</feature>
<dbReference type="PANTHER" id="PTHR24136">
    <property type="entry name" value="SOWAH (DROSOPHILA) HOMOLOG"/>
    <property type="match status" value="1"/>
</dbReference>
<dbReference type="PROSITE" id="PS50088">
    <property type="entry name" value="ANK_REPEAT"/>
    <property type="match status" value="5"/>
</dbReference>
<dbReference type="OrthoDB" id="539213at2759"/>
<dbReference type="AlphaFoldDB" id="A0A1J4JEC3"/>
<keyword evidence="7" id="KW-1185">Reference proteome</keyword>
<sequence>MCVKFLLEYKADSNILDNYGYAPLHDATACGATDVVSLLLEYGAKPKKFLKKRTSVRTEVIQYWTPLHLACERNFPDILRLFLDQKAPVNRPNNTGITPLHIAASQRCIDCLNLLIDYGADIEAVDDDKEPPLFPSIQARLLQHAQKLVNGRTVTMSNKNGETCLHLAAKLGFPEFLSFFLDNNANIHACDNSGNSSLHIAVIHMHKECVRVLLEHGADPLQRNEDNQSPFVLCTGEIAAMMKTFLEQNKKSVRAEAMDKSPRSTKTAPSRLRSALSPSQMAMRDGNNNKAGNLNFSGTFSGNLSKSPSRFSEKSPSRLSERSLAKKMLFDEQEEARLKMTKQPNPPMTVRMFQDQITDSIKKTEDEVRGGIAELRRLVELLKEDLNGN</sequence>